<sequence>MCTTKLRMRGCILPGPVYPKRKTICLKLLRLDRKLTTLPPIPMQTWISGSPPSTSVVNLPTVLPRAVALTLPLPVVLSLILLALQAGNRLVPDLCTLATHRGNFLHYLQLP</sequence>
<dbReference type="EMBL" id="HBUF01184422">
    <property type="protein sequence ID" value="CAG6656259.1"/>
    <property type="molecule type" value="Transcribed_RNA"/>
</dbReference>
<proteinExistence type="predicted"/>
<protein>
    <submittedName>
        <fullName evidence="2">Uncharacterized protein</fullName>
    </submittedName>
</protein>
<evidence type="ECO:0000313" key="2">
    <source>
        <dbReference type="EMBL" id="CAG6725693.1"/>
    </source>
</evidence>
<keyword evidence="1" id="KW-0812">Transmembrane</keyword>
<dbReference type="EMBL" id="HBUF01369996">
    <property type="protein sequence ID" value="CAG6725693.1"/>
    <property type="molecule type" value="Transcribed_RNA"/>
</dbReference>
<feature type="transmembrane region" description="Helical" evidence="1">
    <location>
        <begin position="62"/>
        <end position="84"/>
    </location>
</feature>
<dbReference type="EMBL" id="HBUF01369995">
    <property type="protein sequence ID" value="CAG6725691.1"/>
    <property type="molecule type" value="Transcribed_RNA"/>
</dbReference>
<keyword evidence="1" id="KW-0472">Membrane</keyword>
<organism evidence="2">
    <name type="scientific">Cacopsylla melanoneura</name>
    <dbReference type="NCBI Taxonomy" id="428564"/>
    <lineage>
        <taxon>Eukaryota</taxon>
        <taxon>Metazoa</taxon>
        <taxon>Ecdysozoa</taxon>
        <taxon>Arthropoda</taxon>
        <taxon>Hexapoda</taxon>
        <taxon>Insecta</taxon>
        <taxon>Pterygota</taxon>
        <taxon>Neoptera</taxon>
        <taxon>Paraneoptera</taxon>
        <taxon>Hemiptera</taxon>
        <taxon>Sternorrhyncha</taxon>
        <taxon>Psylloidea</taxon>
        <taxon>Psyllidae</taxon>
        <taxon>Psyllinae</taxon>
        <taxon>Cacopsylla</taxon>
    </lineage>
</organism>
<dbReference type="EMBL" id="HBUF01184420">
    <property type="protein sequence ID" value="CAG6656255.1"/>
    <property type="molecule type" value="Transcribed_RNA"/>
</dbReference>
<name>A0A8D8YBH2_9HEMI</name>
<evidence type="ECO:0000256" key="1">
    <source>
        <dbReference type="SAM" id="Phobius"/>
    </source>
</evidence>
<dbReference type="EMBL" id="HBUF01369998">
    <property type="protein sequence ID" value="CAG6725697.1"/>
    <property type="molecule type" value="Transcribed_RNA"/>
</dbReference>
<dbReference type="EMBL" id="HBUF01369997">
    <property type="protein sequence ID" value="CAG6725695.1"/>
    <property type="molecule type" value="Transcribed_RNA"/>
</dbReference>
<reference evidence="2" key="1">
    <citation type="submission" date="2021-05" db="EMBL/GenBank/DDBJ databases">
        <authorList>
            <person name="Alioto T."/>
            <person name="Alioto T."/>
            <person name="Gomez Garrido J."/>
        </authorList>
    </citation>
    <scope>NUCLEOTIDE SEQUENCE</scope>
</reference>
<dbReference type="EMBL" id="HBUF01184421">
    <property type="protein sequence ID" value="CAG6656257.1"/>
    <property type="molecule type" value="Transcribed_RNA"/>
</dbReference>
<dbReference type="EMBL" id="HBUF01561710">
    <property type="protein sequence ID" value="CAG6762708.1"/>
    <property type="molecule type" value="Transcribed_RNA"/>
</dbReference>
<dbReference type="AlphaFoldDB" id="A0A8D8YBH2"/>
<keyword evidence="1" id="KW-1133">Transmembrane helix</keyword>
<dbReference type="EMBL" id="HBUF01561709">
    <property type="protein sequence ID" value="CAG6762706.1"/>
    <property type="molecule type" value="Transcribed_RNA"/>
</dbReference>
<dbReference type="EMBL" id="HBUF01184423">
    <property type="protein sequence ID" value="CAG6656261.1"/>
    <property type="molecule type" value="Transcribed_RNA"/>
</dbReference>
<accession>A0A8D8YBH2</accession>